<dbReference type="RefSeq" id="WP_171642561.1">
    <property type="nucleotide sequence ID" value="NZ_WHOA01000055.1"/>
</dbReference>
<keyword evidence="1" id="KW-0812">Transmembrane</keyword>
<proteinExistence type="predicted"/>
<evidence type="ECO:0000313" key="3">
    <source>
        <dbReference type="Proteomes" id="UP000616779"/>
    </source>
</evidence>
<keyword evidence="1" id="KW-0472">Membrane</keyword>
<reference evidence="2 3" key="1">
    <citation type="submission" date="2019-10" db="EMBL/GenBank/DDBJ databases">
        <title>Description of Paenibacillus terrestris sp. nov.</title>
        <authorList>
            <person name="Carlier A."/>
            <person name="Qi S."/>
        </authorList>
    </citation>
    <scope>NUCLEOTIDE SEQUENCE [LARGE SCALE GENOMIC DNA]</scope>
    <source>
        <strain evidence="2 3">LMG 31458</strain>
    </source>
</reference>
<dbReference type="EMBL" id="WHOA01000055">
    <property type="protein sequence ID" value="NOU71300.1"/>
    <property type="molecule type" value="Genomic_DNA"/>
</dbReference>
<organism evidence="2 3">
    <name type="scientific">Paenibacillus phytorum</name>
    <dbReference type="NCBI Taxonomy" id="2654977"/>
    <lineage>
        <taxon>Bacteria</taxon>
        <taxon>Bacillati</taxon>
        <taxon>Bacillota</taxon>
        <taxon>Bacilli</taxon>
        <taxon>Bacillales</taxon>
        <taxon>Paenibacillaceae</taxon>
        <taxon>Paenibacillus</taxon>
    </lineage>
</organism>
<dbReference type="Proteomes" id="UP000616779">
    <property type="component" value="Unassembled WGS sequence"/>
</dbReference>
<feature type="transmembrane region" description="Helical" evidence="1">
    <location>
        <begin position="6"/>
        <end position="26"/>
    </location>
</feature>
<accession>A0ABX1XTW2</accession>
<gene>
    <name evidence="2" type="ORF">GC098_07670</name>
</gene>
<sequence length="142" mass="16537">MSKKYFIVFAILMFAVLLFFLGNTIIKSRFYLPDLPVEGLTKKEAYEKISNRHNDIRYLTNNDNFNWYIYQGSQETFGNELIKQFNTLGGFTFLEQIGSGYVFESKGTGDKLIIESQMWTANYIIFKLPVELRLEHGSSKMT</sequence>
<comment type="caution">
    <text evidence="2">The sequence shown here is derived from an EMBL/GenBank/DDBJ whole genome shotgun (WGS) entry which is preliminary data.</text>
</comment>
<keyword evidence="1" id="KW-1133">Transmembrane helix</keyword>
<evidence type="ECO:0000256" key="1">
    <source>
        <dbReference type="SAM" id="Phobius"/>
    </source>
</evidence>
<evidence type="ECO:0000313" key="2">
    <source>
        <dbReference type="EMBL" id="NOU71300.1"/>
    </source>
</evidence>
<name>A0ABX1XTW2_9BACL</name>
<protein>
    <submittedName>
        <fullName evidence="2">Uncharacterized protein</fullName>
    </submittedName>
</protein>
<keyword evidence="3" id="KW-1185">Reference proteome</keyword>